<accession>A0A267ECP9</accession>
<proteinExistence type="predicted"/>
<dbReference type="AlphaFoldDB" id="A0A267ECP9"/>
<reference evidence="2 3" key="1">
    <citation type="submission" date="2017-06" db="EMBL/GenBank/DDBJ databases">
        <title>A platform for efficient transgenesis in Macrostomum lignano, a flatworm model organism for stem cell research.</title>
        <authorList>
            <person name="Berezikov E."/>
        </authorList>
    </citation>
    <scope>NUCLEOTIDE SEQUENCE [LARGE SCALE GENOMIC DNA]</scope>
    <source>
        <strain evidence="2">DV1</strain>
        <tissue evidence="2">Whole organism</tissue>
    </source>
</reference>
<feature type="region of interest" description="Disordered" evidence="1">
    <location>
        <begin position="45"/>
        <end position="73"/>
    </location>
</feature>
<gene>
    <name evidence="2" type="ORF">BOX15_Mlig014705g7</name>
</gene>
<dbReference type="EMBL" id="NIVC01002274">
    <property type="protein sequence ID" value="PAA59353.1"/>
    <property type="molecule type" value="Genomic_DNA"/>
</dbReference>
<name>A0A267ECP9_9PLAT</name>
<dbReference type="Proteomes" id="UP000215902">
    <property type="component" value="Unassembled WGS sequence"/>
</dbReference>
<keyword evidence="3" id="KW-1185">Reference proteome</keyword>
<protein>
    <submittedName>
        <fullName evidence="2">Uncharacterized protein</fullName>
    </submittedName>
</protein>
<evidence type="ECO:0000256" key="1">
    <source>
        <dbReference type="SAM" id="MobiDB-lite"/>
    </source>
</evidence>
<evidence type="ECO:0000313" key="2">
    <source>
        <dbReference type="EMBL" id="PAA59353.1"/>
    </source>
</evidence>
<comment type="caution">
    <text evidence="2">The sequence shown here is derived from an EMBL/GenBank/DDBJ whole genome shotgun (WGS) entry which is preliminary data.</text>
</comment>
<feature type="region of interest" description="Disordered" evidence="1">
    <location>
        <begin position="183"/>
        <end position="283"/>
    </location>
</feature>
<organism evidence="2 3">
    <name type="scientific">Macrostomum lignano</name>
    <dbReference type="NCBI Taxonomy" id="282301"/>
    <lineage>
        <taxon>Eukaryota</taxon>
        <taxon>Metazoa</taxon>
        <taxon>Spiralia</taxon>
        <taxon>Lophotrochozoa</taxon>
        <taxon>Platyhelminthes</taxon>
        <taxon>Rhabditophora</taxon>
        <taxon>Macrostomorpha</taxon>
        <taxon>Macrostomida</taxon>
        <taxon>Macrostomidae</taxon>
        <taxon>Macrostomum</taxon>
    </lineage>
</organism>
<feature type="compositionally biased region" description="Low complexity" evidence="1">
    <location>
        <begin position="235"/>
        <end position="253"/>
    </location>
</feature>
<evidence type="ECO:0000313" key="3">
    <source>
        <dbReference type="Proteomes" id="UP000215902"/>
    </source>
</evidence>
<sequence length="303" mass="32970">MSVHSHEAASDETDRLCDDTIELIGSFGRMLAKARAARTAAAASPACPCGRSVERHQQNHNPRPRRAVSSNASNLDDAKNIQQPAGRVLTSPNEIRLLLRLESWIGDNGTLVVKPSLHREQLATIEGCNFGNNSTLQPAQGQIYSDSFENAADDICAGCGDGCDGDCCEANEDEQLELAQVAPDPVEQPAEHRQQRRLQKLRKETQPPPELSAVSIVKPSRQQLLQQRRERLQAKRSASATKASSSGKAVGSSRTRRDLASVPASDQQQQQSRRKLSRGGAADSTSLIEKLYRLLSAEMKQSG</sequence>